<name>A0ABQ7DY51_BRACR</name>
<protein>
    <submittedName>
        <fullName evidence="1">Uncharacterized protein</fullName>
    </submittedName>
</protein>
<keyword evidence="2" id="KW-1185">Reference proteome</keyword>
<reference evidence="1 2" key="1">
    <citation type="journal article" date="2020" name="BMC Genomics">
        <title>Intraspecific diversification of the crop wild relative Brassica cretica Lam. using demographic model selection.</title>
        <authorList>
            <person name="Kioukis A."/>
            <person name="Michalopoulou V.A."/>
            <person name="Briers L."/>
            <person name="Pirintsos S."/>
            <person name="Studholme D.J."/>
            <person name="Pavlidis P."/>
            <person name="Sarris P.F."/>
        </authorList>
    </citation>
    <scope>NUCLEOTIDE SEQUENCE [LARGE SCALE GENOMIC DNA]</scope>
    <source>
        <strain evidence="2">cv. PFS-1207/04</strain>
    </source>
</reference>
<comment type="caution">
    <text evidence="1">The sequence shown here is derived from an EMBL/GenBank/DDBJ whole genome shotgun (WGS) entry which is preliminary data.</text>
</comment>
<organism evidence="1 2">
    <name type="scientific">Brassica cretica</name>
    <name type="common">Mustard</name>
    <dbReference type="NCBI Taxonomy" id="69181"/>
    <lineage>
        <taxon>Eukaryota</taxon>
        <taxon>Viridiplantae</taxon>
        <taxon>Streptophyta</taxon>
        <taxon>Embryophyta</taxon>
        <taxon>Tracheophyta</taxon>
        <taxon>Spermatophyta</taxon>
        <taxon>Magnoliopsida</taxon>
        <taxon>eudicotyledons</taxon>
        <taxon>Gunneridae</taxon>
        <taxon>Pentapetalae</taxon>
        <taxon>rosids</taxon>
        <taxon>malvids</taxon>
        <taxon>Brassicales</taxon>
        <taxon>Brassicaceae</taxon>
        <taxon>Brassiceae</taxon>
        <taxon>Brassica</taxon>
    </lineage>
</organism>
<accession>A0ABQ7DY51</accession>
<sequence>MKVGVASCMAGVGSTELASPISTSELFFSLGEEDILDRLASCEMLIRMSGKASA</sequence>
<dbReference type="Proteomes" id="UP000266723">
    <property type="component" value="Unassembled WGS sequence"/>
</dbReference>
<proteinExistence type="predicted"/>
<dbReference type="EMBL" id="QGKV02000649">
    <property type="protein sequence ID" value="KAF3582993.1"/>
    <property type="molecule type" value="Genomic_DNA"/>
</dbReference>
<evidence type="ECO:0000313" key="2">
    <source>
        <dbReference type="Proteomes" id="UP000266723"/>
    </source>
</evidence>
<gene>
    <name evidence="1" type="ORF">DY000_02030533</name>
</gene>
<evidence type="ECO:0000313" key="1">
    <source>
        <dbReference type="EMBL" id="KAF3582993.1"/>
    </source>
</evidence>